<dbReference type="InterPro" id="IPR009718">
    <property type="entry name" value="Rex_DNA-bd_C_dom"/>
</dbReference>
<dbReference type="InterPro" id="IPR036390">
    <property type="entry name" value="WH_DNA-bd_sf"/>
</dbReference>
<dbReference type="Pfam" id="PF02629">
    <property type="entry name" value="CoA_binding"/>
    <property type="match status" value="1"/>
</dbReference>
<dbReference type="InterPro" id="IPR022876">
    <property type="entry name" value="Tscrpt_rep_Rex"/>
</dbReference>
<keyword evidence="1 6" id="KW-0963">Cytoplasm</keyword>
<dbReference type="InterPro" id="IPR036388">
    <property type="entry name" value="WH-like_DNA-bd_sf"/>
</dbReference>
<sequence length="210" mass="23467">MKQHKLLNLPSIRRLPSYLQVVKTAMEEGKEYISGTYISQELELEAIQVRKDLALTGIMGRPRMGYPVKELINAIESFLQWNTDQYACVVGAGNLGQALLGFNELKKHKLHIVAAFDVDKSKIGKKFHGTEVFSLDEIGKKIKELGFNMAILTVPQESAQETAEILADNGIKAIWNFTNIKLKLPSDIIVQQEDLSSGYAVLSVKMARFS</sequence>
<accession>A0ABU9UAT8</accession>
<keyword evidence="5 6" id="KW-0804">Transcription</keyword>
<evidence type="ECO:0000256" key="1">
    <source>
        <dbReference type="ARBA" id="ARBA00022490"/>
    </source>
</evidence>
<dbReference type="NCBIfam" id="NF003996">
    <property type="entry name" value="PRK05472.2-5"/>
    <property type="match status" value="1"/>
</dbReference>
<dbReference type="Pfam" id="PF06971">
    <property type="entry name" value="Put_DNA-bind_N"/>
    <property type="match status" value="1"/>
</dbReference>
<dbReference type="HAMAP" id="MF_01131">
    <property type="entry name" value="Rex"/>
    <property type="match status" value="1"/>
</dbReference>
<dbReference type="SMART" id="SM00881">
    <property type="entry name" value="CoA_binding"/>
    <property type="match status" value="1"/>
</dbReference>
<protein>
    <recommendedName>
        <fullName evidence="6">Redox-sensing transcriptional repressor Rex</fullName>
    </recommendedName>
</protein>
<keyword evidence="4 6" id="KW-0238">DNA-binding</keyword>
<dbReference type="PANTHER" id="PTHR35786">
    <property type="entry name" value="REDOX-SENSING TRANSCRIPTIONAL REPRESSOR REX"/>
    <property type="match status" value="1"/>
</dbReference>
<name>A0ABU9UAT8_9SPIR</name>
<keyword evidence="3 6" id="KW-0805">Transcription regulation</keyword>
<feature type="DNA-binding region" description="H-T-H motif" evidence="6">
    <location>
        <begin position="17"/>
        <end position="56"/>
    </location>
</feature>
<comment type="similarity">
    <text evidence="6">Belongs to the transcriptional regulatory Rex family.</text>
</comment>
<dbReference type="PANTHER" id="PTHR35786:SF1">
    <property type="entry name" value="REDOX-SENSING TRANSCRIPTIONAL REPRESSOR REX 1"/>
    <property type="match status" value="1"/>
</dbReference>
<organism evidence="8 9">
    <name type="scientific">Rarispira pelagica</name>
    <dbReference type="NCBI Taxonomy" id="3141764"/>
    <lineage>
        <taxon>Bacteria</taxon>
        <taxon>Pseudomonadati</taxon>
        <taxon>Spirochaetota</taxon>
        <taxon>Spirochaetia</taxon>
        <taxon>Winmispirales</taxon>
        <taxon>Winmispiraceae</taxon>
        <taxon>Rarispira</taxon>
    </lineage>
</organism>
<dbReference type="Proteomes" id="UP001466331">
    <property type="component" value="Unassembled WGS sequence"/>
</dbReference>
<gene>
    <name evidence="6" type="primary">rex</name>
    <name evidence="8" type="ORF">WKV44_04380</name>
</gene>
<keyword evidence="9" id="KW-1185">Reference proteome</keyword>
<evidence type="ECO:0000256" key="5">
    <source>
        <dbReference type="ARBA" id="ARBA00023163"/>
    </source>
</evidence>
<dbReference type="Gene3D" id="3.40.50.720">
    <property type="entry name" value="NAD(P)-binding Rossmann-like Domain"/>
    <property type="match status" value="1"/>
</dbReference>
<evidence type="ECO:0000259" key="7">
    <source>
        <dbReference type="SMART" id="SM00881"/>
    </source>
</evidence>
<comment type="function">
    <text evidence="6">Modulates transcription in response to changes in cellular NADH/NAD(+) redox state.</text>
</comment>
<comment type="subunit">
    <text evidence="6">Homodimer.</text>
</comment>
<dbReference type="Gene3D" id="1.10.10.10">
    <property type="entry name" value="Winged helix-like DNA-binding domain superfamily/Winged helix DNA-binding domain"/>
    <property type="match status" value="1"/>
</dbReference>
<dbReference type="InterPro" id="IPR036291">
    <property type="entry name" value="NAD(P)-bd_dom_sf"/>
</dbReference>
<dbReference type="NCBIfam" id="NF003994">
    <property type="entry name" value="PRK05472.2-3"/>
    <property type="match status" value="1"/>
</dbReference>
<evidence type="ECO:0000256" key="4">
    <source>
        <dbReference type="ARBA" id="ARBA00023125"/>
    </source>
</evidence>
<evidence type="ECO:0000256" key="3">
    <source>
        <dbReference type="ARBA" id="ARBA00023015"/>
    </source>
</evidence>
<reference evidence="8 9" key="1">
    <citation type="submission" date="2024-03" db="EMBL/GenBank/DDBJ databases">
        <title>Ignisphaera cupida sp. nov., a hyperthermophilic hydrolytic archaeon from a hot spring of Kamchatka, and proposal of Ignisphaeraceae fam. nov.</title>
        <authorList>
            <person name="Podosokorskaya O.A."/>
            <person name="Elcheninov A.G."/>
            <person name="Maltseva A.I."/>
            <person name="Zayulina K.S."/>
            <person name="Novikov A."/>
            <person name="Merkel A.Y."/>
        </authorList>
    </citation>
    <scope>NUCLEOTIDE SEQUENCE [LARGE SCALE GENOMIC DNA]</scope>
    <source>
        <strain evidence="8 9">38H-sp</strain>
    </source>
</reference>
<keyword evidence="2 6" id="KW-0678">Repressor</keyword>
<dbReference type="NCBIfam" id="NF003995">
    <property type="entry name" value="PRK05472.2-4"/>
    <property type="match status" value="1"/>
</dbReference>
<proteinExistence type="inferred from homology"/>
<evidence type="ECO:0000313" key="9">
    <source>
        <dbReference type="Proteomes" id="UP001466331"/>
    </source>
</evidence>
<dbReference type="InterPro" id="IPR003781">
    <property type="entry name" value="CoA-bd"/>
</dbReference>
<evidence type="ECO:0000313" key="8">
    <source>
        <dbReference type="EMBL" id="MEM5947775.1"/>
    </source>
</evidence>
<feature type="domain" description="CoA-binding" evidence="7">
    <location>
        <begin position="81"/>
        <end position="181"/>
    </location>
</feature>
<dbReference type="SUPFAM" id="SSF51735">
    <property type="entry name" value="NAD(P)-binding Rossmann-fold domains"/>
    <property type="match status" value="1"/>
</dbReference>
<evidence type="ECO:0000256" key="6">
    <source>
        <dbReference type="HAMAP-Rule" id="MF_01131"/>
    </source>
</evidence>
<comment type="caution">
    <text evidence="8">The sequence shown here is derived from an EMBL/GenBank/DDBJ whole genome shotgun (WGS) entry which is preliminary data.</text>
</comment>
<dbReference type="EMBL" id="JBCHKQ010000002">
    <property type="protein sequence ID" value="MEM5947775.1"/>
    <property type="molecule type" value="Genomic_DNA"/>
</dbReference>
<dbReference type="SUPFAM" id="SSF46785">
    <property type="entry name" value="Winged helix' DNA-binding domain"/>
    <property type="match status" value="1"/>
</dbReference>
<dbReference type="RefSeq" id="WP_420069225.1">
    <property type="nucleotide sequence ID" value="NZ_JBCHKQ010000002.1"/>
</dbReference>
<keyword evidence="6" id="KW-0520">NAD</keyword>
<comment type="subcellular location">
    <subcellularLocation>
        <location evidence="6">Cytoplasm</location>
    </subcellularLocation>
</comment>
<feature type="binding site" evidence="6">
    <location>
        <begin position="91"/>
        <end position="96"/>
    </location>
    <ligand>
        <name>NAD(+)</name>
        <dbReference type="ChEBI" id="CHEBI:57540"/>
    </ligand>
</feature>
<evidence type="ECO:0000256" key="2">
    <source>
        <dbReference type="ARBA" id="ARBA00022491"/>
    </source>
</evidence>